<dbReference type="STRING" id="1235802.C823_05091"/>
<comment type="function">
    <text evidence="6">Catalyzes the transfer of a lysyl group from L-lysyl-tRNA(Lys) to membrane-bound phosphatidylglycerol (PG), which produces lysylphosphatidylglycerol (LPG), a major component of the bacterial membrane with a positive net charge. LPG synthesis contributes to bacterial virulence as it is involved in the resistance mechanism against cationic antimicrobial peptides (CAMP) produces by the host's immune system (defensins, cathelicidins) and by the competing microorganisms.</text>
</comment>
<keyword evidence="2" id="KW-1003">Cell membrane</keyword>
<evidence type="ECO:0000256" key="4">
    <source>
        <dbReference type="ARBA" id="ARBA00022989"/>
    </source>
</evidence>
<evidence type="ECO:0000256" key="3">
    <source>
        <dbReference type="ARBA" id="ARBA00022692"/>
    </source>
</evidence>
<keyword evidence="8" id="KW-1185">Reference proteome</keyword>
<dbReference type="HOGENOM" id="CLU_039146_0_1_9"/>
<dbReference type="PATRIC" id="fig|1235802.3.peg.5371"/>
<evidence type="ECO:0000313" key="7">
    <source>
        <dbReference type="EMBL" id="EMZ20278.1"/>
    </source>
</evidence>
<dbReference type="PANTHER" id="PTHR37693:SF1">
    <property type="entry name" value="INTEGRAL MEMBRANE PROTEIN"/>
    <property type="match status" value="1"/>
</dbReference>
<accession>N2A1G5</accession>
<dbReference type="InterPro" id="IPR022791">
    <property type="entry name" value="L-PG_synthase/AglD"/>
</dbReference>
<keyword evidence="3 6" id="KW-0812">Transmembrane</keyword>
<reference evidence="7 8" key="1">
    <citation type="journal article" date="2014" name="Genome Announc.">
        <title>Draft genome sequences of the altered schaedler flora, a defined bacterial community from gnotobiotic mice.</title>
        <authorList>
            <person name="Wannemuehler M.J."/>
            <person name="Overstreet A.M."/>
            <person name="Ward D.V."/>
            <person name="Phillips G.J."/>
        </authorList>
    </citation>
    <scope>NUCLEOTIDE SEQUENCE [LARGE SCALE GENOMIC DNA]</scope>
    <source>
        <strain evidence="7 8">ASF492</strain>
    </source>
</reference>
<comment type="similarity">
    <text evidence="6">Belongs to the LPG synthase family.</text>
</comment>
<keyword evidence="6" id="KW-0046">Antibiotic resistance</keyword>
<dbReference type="GO" id="GO:0050071">
    <property type="term" value="F:phosphatidylglycerol lysyltransferase activity"/>
    <property type="evidence" value="ECO:0007669"/>
    <property type="project" value="UniProtKB-EC"/>
</dbReference>
<feature type="transmembrane region" description="Helical" evidence="6">
    <location>
        <begin position="80"/>
        <end position="100"/>
    </location>
</feature>
<feature type="transmembrane region" description="Helical" evidence="6">
    <location>
        <begin position="46"/>
        <end position="68"/>
    </location>
</feature>
<dbReference type="Proteomes" id="UP000012589">
    <property type="component" value="Unassembled WGS sequence"/>
</dbReference>
<gene>
    <name evidence="6" type="primary">mprF</name>
    <name evidence="7" type="ORF">C823_05091</name>
</gene>
<evidence type="ECO:0000256" key="1">
    <source>
        <dbReference type="ARBA" id="ARBA00004651"/>
    </source>
</evidence>
<evidence type="ECO:0000256" key="2">
    <source>
        <dbReference type="ARBA" id="ARBA00022475"/>
    </source>
</evidence>
<sequence>MNARLKNQLSYLFFILLAVLAFYAVFRDNDMGMVVAAIKRMKFSYLLVSAADALVFTMMEGVMIWYLLRVLQGRARFADCIRYSFVGFLYSGITPSATGGQPMQLYHMKRDGNDLSAGTVVLMTVALVYKLVLVLMGMAMILFGSSVLKQNLGKYLHLFYLGMFLNTALVAALLIVMILPGFAKWMILAVEKLLIRMRILKKSRYREDKIGRFIQSYQNAVRFLLQHKKQVAVVLLATFVQRCLVFILPYIVYRGFGLEGTGALPILMIQMSIYLAVDMLPLPGAQGITELMYRRAFRDIFTLEYVVPSMCVSRGISFYFLLFFSMAVCIVRHARFRMHKI</sequence>
<dbReference type="NCBIfam" id="TIGR00374">
    <property type="entry name" value="flippase-like domain"/>
    <property type="match status" value="1"/>
</dbReference>
<dbReference type="GO" id="GO:0005886">
    <property type="term" value="C:plasma membrane"/>
    <property type="evidence" value="ECO:0007669"/>
    <property type="project" value="UniProtKB-SubCell"/>
</dbReference>
<dbReference type="Pfam" id="PF03706">
    <property type="entry name" value="LPG_synthase_TM"/>
    <property type="match status" value="1"/>
</dbReference>
<comment type="subcellular location">
    <subcellularLocation>
        <location evidence="1 6">Cell membrane</location>
        <topology evidence="1 6">Multi-pass membrane protein</topology>
    </subcellularLocation>
</comment>
<feature type="transmembrane region" description="Helical" evidence="6">
    <location>
        <begin position="120"/>
        <end position="143"/>
    </location>
</feature>
<dbReference type="eggNOG" id="COG0392">
    <property type="taxonomic scope" value="Bacteria"/>
</dbReference>
<feature type="transmembrane region" description="Helical" evidence="6">
    <location>
        <begin position="316"/>
        <end position="334"/>
    </location>
</feature>
<dbReference type="GO" id="GO:0046677">
    <property type="term" value="P:response to antibiotic"/>
    <property type="evidence" value="ECO:0007669"/>
    <property type="project" value="UniProtKB-KW"/>
</dbReference>
<protein>
    <recommendedName>
        <fullName evidence="6">Phosphatidylglycerol lysyltransferase</fullName>
        <ecNumber evidence="6">2.3.2.3</ecNumber>
    </recommendedName>
    <alternativeName>
        <fullName evidence="6">Lysylphosphatidylglycerol synthase</fullName>
    </alternativeName>
</protein>
<dbReference type="PANTHER" id="PTHR37693">
    <property type="entry name" value="PHOSPHATIDYLGLYCEROL LYSYLTRANSFERASE"/>
    <property type="match status" value="1"/>
</dbReference>
<evidence type="ECO:0000313" key="8">
    <source>
        <dbReference type="Proteomes" id="UP000012589"/>
    </source>
</evidence>
<organism evidence="7 8">
    <name type="scientific">Eubacterium plexicaudatum ASF492</name>
    <dbReference type="NCBI Taxonomy" id="1235802"/>
    <lineage>
        <taxon>Bacteria</taxon>
        <taxon>Bacillati</taxon>
        <taxon>Bacillota</taxon>
        <taxon>Clostridia</taxon>
        <taxon>Eubacteriales</taxon>
        <taxon>Eubacteriaceae</taxon>
        <taxon>Eubacterium</taxon>
    </lineage>
</organism>
<dbReference type="AlphaFoldDB" id="N2A1G5"/>
<keyword evidence="5 6" id="KW-0472">Membrane</keyword>
<keyword evidence="4 6" id="KW-1133">Transmembrane helix</keyword>
<keyword evidence="6" id="KW-0808">Transferase</keyword>
<evidence type="ECO:0000256" key="6">
    <source>
        <dbReference type="RuleBase" id="RU363042"/>
    </source>
</evidence>
<dbReference type="OrthoDB" id="9810654at2"/>
<dbReference type="EMBL" id="AQFT01000148">
    <property type="protein sequence ID" value="EMZ20278.1"/>
    <property type="molecule type" value="Genomic_DNA"/>
</dbReference>
<feature type="transmembrane region" description="Helical" evidence="6">
    <location>
        <begin position="155"/>
        <end position="176"/>
    </location>
</feature>
<feature type="transmembrane region" description="Helical" evidence="6">
    <location>
        <begin position="231"/>
        <end position="252"/>
    </location>
</feature>
<feature type="transmembrane region" description="Helical" evidence="6">
    <location>
        <begin position="9"/>
        <end position="26"/>
    </location>
</feature>
<name>N2A1G5_9FIRM</name>
<dbReference type="GO" id="GO:0006629">
    <property type="term" value="P:lipid metabolic process"/>
    <property type="evidence" value="ECO:0007669"/>
    <property type="project" value="UniProtKB-KW"/>
</dbReference>
<proteinExistence type="inferred from homology"/>
<evidence type="ECO:0000256" key="5">
    <source>
        <dbReference type="ARBA" id="ARBA00023136"/>
    </source>
</evidence>
<keyword evidence="6" id="KW-0443">Lipid metabolism</keyword>
<dbReference type="EC" id="2.3.2.3" evidence="6"/>
<comment type="catalytic activity">
    <reaction evidence="6">
        <text>L-lysyl-tRNA(Lys) + a 1,2-diacyl-sn-glycero-3-phospho-(1'-sn-glycerol) = a 1,2-diacyl-sn-glycero-3-phospho-1'-(3'-O-L-lysyl)-sn-glycerol + tRNA(Lys)</text>
        <dbReference type="Rhea" id="RHEA:10668"/>
        <dbReference type="Rhea" id="RHEA-COMP:9696"/>
        <dbReference type="Rhea" id="RHEA-COMP:9697"/>
        <dbReference type="ChEBI" id="CHEBI:64716"/>
        <dbReference type="ChEBI" id="CHEBI:75792"/>
        <dbReference type="ChEBI" id="CHEBI:78442"/>
        <dbReference type="ChEBI" id="CHEBI:78529"/>
        <dbReference type="EC" id="2.3.2.3"/>
    </reaction>
</comment>
<comment type="caution">
    <text evidence="7">The sequence shown here is derived from an EMBL/GenBank/DDBJ whole genome shotgun (WGS) entry which is preliminary data.</text>
</comment>